<feature type="region of interest" description="Disordered" evidence="1">
    <location>
        <begin position="1"/>
        <end position="43"/>
    </location>
</feature>
<sequence>MHRRSAQAAPVGGVKPRARQHSHWFDRAGARAGQGSASRDGGARTGRLAYLRGCERCSSARPAKPQGGRAALNPRGALQRFFVDGRMHAIPRR</sequence>
<protein>
    <submittedName>
        <fullName evidence="2">Uncharacterized protein</fullName>
    </submittedName>
</protein>
<dbReference type="Proteomes" id="UP000239865">
    <property type="component" value="Unassembled WGS sequence"/>
</dbReference>
<accession>A0A2S7DGW4</accession>
<gene>
    <name evidence="2" type="ORF">XmelCFBP4644_10155</name>
</gene>
<evidence type="ECO:0000256" key="1">
    <source>
        <dbReference type="SAM" id="MobiDB-lite"/>
    </source>
</evidence>
<reference evidence="2 3" key="1">
    <citation type="submission" date="2016-08" db="EMBL/GenBank/DDBJ databases">
        <authorList>
            <person name="Seilhamer J.J."/>
        </authorList>
    </citation>
    <scope>NUCLEOTIDE SEQUENCE [LARGE SCALE GENOMIC DNA]</scope>
    <source>
        <strain evidence="2 3">CFBP4644</strain>
    </source>
</reference>
<proteinExistence type="predicted"/>
<evidence type="ECO:0000313" key="3">
    <source>
        <dbReference type="Proteomes" id="UP000239865"/>
    </source>
</evidence>
<dbReference type="AlphaFoldDB" id="A0A2S7DGW4"/>
<comment type="caution">
    <text evidence="2">The sequence shown here is derived from an EMBL/GenBank/DDBJ whole genome shotgun (WGS) entry which is preliminary data.</text>
</comment>
<organism evidence="2 3">
    <name type="scientific">Xanthomonas melonis</name>
    <dbReference type="NCBI Taxonomy" id="56456"/>
    <lineage>
        <taxon>Bacteria</taxon>
        <taxon>Pseudomonadati</taxon>
        <taxon>Pseudomonadota</taxon>
        <taxon>Gammaproteobacteria</taxon>
        <taxon>Lysobacterales</taxon>
        <taxon>Lysobacteraceae</taxon>
        <taxon>Xanthomonas</taxon>
    </lineage>
</organism>
<evidence type="ECO:0000313" key="2">
    <source>
        <dbReference type="EMBL" id="PPU73047.1"/>
    </source>
</evidence>
<name>A0A2S7DGW4_9XANT</name>
<dbReference type="EMBL" id="MDEH01000004">
    <property type="protein sequence ID" value="PPU73047.1"/>
    <property type="molecule type" value="Genomic_DNA"/>
</dbReference>
<feature type="compositionally biased region" description="Low complexity" evidence="1">
    <location>
        <begin position="30"/>
        <end position="40"/>
    </location>
</feature>